<feature type="region of interest" description="Disordered" evidence="1">
    <location>
        <begin position="68"/>
        <end position="104"/>
    </location>
</feature>
<accession>A0A6H5J4W0</accession>
<keyword evidence="3" id="KW-1185">Reference proteome</keyword>
<dbReference type="AlphaFoldDB" id="A0A6H5J4W0"/>
<name>A0A6H5J4W0_9HYME</name>
<reference evidence="2 3" key="1">
    <citation type="submission" date="2020-02" db="EMBL/GenBank/DDBJ databases">
        <authorList>
            <person name="Ferguson B K."/>
        </authorList>
    </citation>
    <scope>NUCLEOTIDE SEQUENCE [LARGE SCALE GENOMIC DNA]</scope>
</reference>
<sequence length="176" mass="20168">MAVLSIEEQSRRAAQRARALEREKAKKQPPPTTCPHGQIIKNFYNTCNKCLEKMSKFRILKLANSEYNNSENSVESDQESESENEKQNEPIDTTSSQPSEKNESATDYKIVYSTGLMHCMDGNIGWKPAWYFRKHSSLTIKRIELRNKRADWTDRCMAEGLVPVPPALERGLLPPH</sequence>
<evidence type="ECO:0000256" key="1">
    <source>
        <dbReference type="SAM" id="MobiDB-lite"/>
    </source>
</evidence>
<evidence type="ECO:0000313" key="2">
    <source>
        <dbReference type="EMBL" id="CAB0043520.1"/>
    </source>
</evidence>
<proteinExistence type="predicted"/>
<dbReference type="Proteomes" id="UP000479190">
    <property type="component" value="Unassembled WGS sequence"/>
</dbReference>
<protein>
    <submittedName>
        <fullName evidence="2">Uncharacterized protein</fullName>
    </submittedName>
</protein>
<feature type="compositionally biased region" description="Polar residues" evidence="1">
    <location>
        <begin position="90"/>
        <end position="99"/>
    </location>
</feature>
<organism evidence="2 3">
    <name type="scientific">Trichogramma brassicae</name>
    <dbReference type="NCBI Taxonomy" id="86971"/>
    <lineage>
        <taxon>Eukaryota</taxon>
        <taxon>Metazoa</taxon>
        <taxon>Ecdysozoa</taxon>
        <taxon>Arthropoda</taxon>
        <taxon>Hexapoda</taxon>
        <taxon>Insecta</taxon>
        <taxon>Pterygota</taxon>
        <taxon>Neoptera</taxon>
        <taxon>Endopterygota</taxon>
        <taxon>Hymenoptera</taxon>
        <taxon>Apocrita</taxon>
        <taxon>Proctotrupomorpha</taxon>
        <taxon>Chalcidoidea</taxon>
        <taxon>Trichogrammatidae</taxon>
        <taxon>Trichogramma</taxon>
    </lineage>
</organism>
<gene>
    <name evidence="2" type="ORF">TBRA_LOCUS15108</name>
</gene>
<evidence type="ECO:0000313" key="3">
    <source>
        <dbReference type="Proteomes" id="UP000479190"/>
    </source>
</evidence>
<dbReference type="EMBL" id="CADCXV010001322">
    <property type="protein sequence ID" value="CAB0043520.1"/>
    <property type="molecule type" value="Genomic_DNA"/>
</dbReference>
<feature type="region of interest" description="Disordered" evidence="1">
    <location>
        <begin position="1"/>
        <end position="37"/>
    </location>
</feature>